<keyword evidence="1" id="KW-0472">Membrane</keyword>
<keyword evidence="3" id="KW-1185">Reference proteome</keyword>
<dbReference type="Proteomes" id="UP001141552">
    <property type="component" value="Unassembled WGS sequence"/>
</dbReference>
<sequence>MQPSSLQLSSIPAHPFCRKPADPKTGFSTSSCRRRCIKMSAWKTPGAYGGGDLDGRLVDEDMIVLRKRIQEMKLMAGRDSDLPSHWMEWEKEYYRGGYNSDICEAVGILQSLLMNTRPSLALGMFALVTLSVPTSTMIIMFHLLRWLNCL</sequence>
<dbReference type="AlphaFoldDB" id="A0A9Q0FD78"/>
<proteinExistence type="predicted"/>
<reference evidence="2" key="2">
    <citation type="journal article" date="2023" name="Plants (Basel)">
        <title>Annotation of the Turnera subulata (Passifloraceae) Draft Genome Reveals the S-Locus Evolved after the Divergence of Turneroideae from Passifloroideae in a Stepwise Manner.</title>
        <authorList>
            <person name="Henning P.M."/>
            <person name="Roalson E.H."/>
            <person name="Mir W."/>
            <person name="McCubbin A.G."/>
            <person name="Shore J.S."/>
        </authorList>
    </citation>
    <scope>NUCLEOTIDE SEQUENCE</scope>
    <source>
        <strain evidence="2">F60SS</strain>
    </source>
</reference>
<comment type="caution">
    <text evidence="2">The sequence shown here is derived from an EMBL/GenBank/DDBJ whole genome shotgun (WGS) entry which is preliminary data.</text>
</comment>
<evidence type="ECO:0000313" key="2">
    <source>
        <dbReference type="EMBL" id="KAJ4829354.1"/>
    </source>
</evidence>
<protein>
    <submittedName>
        <fullName evidence="2">Uncharacterized protein</fullName>
    </submittedName>
</protein>
<name>A0A9Q0FD78_9ROSI</name>
<organism evidence="2 3">
    <name type="scientific">Turnera subulata</name>
    <dbReference type="NCBI Taxonomy" id="218843"/>
    <lineage>
        <taxon>Eukaryota</taxon>
        <taxon>Viridiplantae</taxon>
        <taxon>Streptophyta</taxon>
        <taxon>Embryophyta</taxon>
        <taxon>Tracheophyta</taxon>
        <taxon>Spermatophyta</taxon>
        <taxon>Magnoliopsida</taxon>
        <taxon>eudicotyledons</taxon>
        <taxon>Gunneridae</taxon>
        <taxon>Pentapetalae</taxon>
        <taxon>rosids</taxon>
        <taxon>fabids</taxon>
        <taxon>Malpighiales</taxon>
        <taxon>Passifloraceae</taxon>
        <taxon>Turnera</taxon>
    </lineage>
</organism>
<evidence type="ECO:0000256" key="1">
    <source>
        <dbReference type="SAM" id="Phobius"/>
    </source>
</evidence>
<dbReference type="PANTHER" id="PTHR33782:SF20">
    <property type="match status" value="1"/>
</dbReference>
<evidence type="ECO:0000313" key="3">
    <source>
        <dbReference type="Proteomes" id="UP001141552"/>
    </source>
</evidence>
<dbReference type="OrthoDB" id="672819at2759"/>
<keyword evidence="1" id="KW-0812">Transmembrane</keyword>
<dbReference type="PANTHER" id="PTHR33782">
    <property type="entry name" value="OS01G0121600 PROTEIN"/>
    <property type="match status" value="1"/>
</dbReference>
<reference evidence="2" key="1">
    <citation type="submission" date="2022-02" db="EMBL/GenBank/DDBJ databases">
        <authorList>
            <person name="Henning P.M."/>
            <person name="McCubbin A.G."/>
            <person name="Shore J.S."/>
        </authorList>
    </citation>
    <scope>NUCLEOTIDE SEQUENCE</scope>
    <source>
        <strain evidence="2">F60SS</strain>
        <tissue evidence="2">Leaves</tissue>
    </source>
</reference>
<gene>
    <name evidence="2" type="ORF">Tsubulata_024233</name>
</gene>
<feature type="transmembrane region" description="Helical" evidence="1">
    <location>
        <begin position="120"/>
        <end position="144"/>
    </location>
</feature>
<keyword evidence="1" id="KW-1133">Transmembrane helix</keyword>
<accession>A0A9Q0FD78</accession>
<dbReference type="EMBL" id="JAKUCV010005913">
    <property type="protein sequence ID" value="KAJ4829354.1"/>
    <property type="molecule type" value="Genomic_DNA"/>
</dbReference>